<evidence type="ECO:0000259" key="1">
    <source>
        <dbReference type="Pfam" id="PF10108"/>
    </source>
</evidence>
<dbReference type="Proteomes" id="UP000023755">
    <property type="component" value="Chromosome"/>
</dbReference>
<dbReference type="HOGENOM" id="CLU_069554_0_0_5"/>
<name>X5HME1_9RICK</name>
<sequence length="273" mass="31540">MDSVVVFDVETIPDTDLCAALTGCKSDNLDEMRSAMEDYHLRITDGKNPFLRQPFHKVIVVSLLKATLAVKNGYEFLELKKIASGDIESYAEKELVQFFFDHVCKSLPRLVSYNGRAFDLSVLKYKAMRYGIVARDFYYSGDKWSNYNNRYSADWHTDLIEVLSDYGSSARMKMSELCVAFGLPGKLGIDGANVVSMYDQGKINEIKYYCEIDVLNTYMIYLIMLRHQGRISSDSYTRNLNELQFYLNENLDKNPSYREFLQLLDRSPVLHFK</sequence>
<feature type="domain" description="Predicted 3'-5' exonuclease PolB-like" evidence="1">
    <location>
        <begin position="48"/>
        <end position="262"/>
    </location>
</feature>
<dbReference type="KEGG" id="nhm:NHE_0697"/>
<accession>X5HME1</accession>
<protein>
    <submittedName>
        <fullName evidence="2">Putative 3'-5' exonuclease related to the exonuclease domain of PolB family protein</fullName>
    </submittedName>
</protein>
<dbReference type="STRING" id="1286528.NHE_0697"/>
<gene>
    <name evidence="2" type="ORF">NHE_0697</name>
</gene>
<dbReference type="OrthoDB" id="13288at2"/>
<dbReference type="InterPro" id="IPR036397">
    <property type="entry name" value="RNaseH_sf"/>
</dbReference>
<dbReference type="AlphaFoldDB" id="X5HME1"/>
<dbReference type="Gene3D" id="3.30.420.10">
    <property type="entry name" value="Ribonuclease H-like superfamily/Ribonuclease H"/>
    <property type="match status" value="1"/>
</dbReference>
<keyword evidence="2" id="KW-0540">Nuclease</keyword>
<proteinExistence type="predicted"/>
<dbReference type="SUPFAM" id="SSF53098">
    <property type="entry name" value="Ribonuclease H-like"/>
    <property type="match status" value="1"/>
</dbReference>
<keyword evidence="3" id="KW-1185">Reference proteome</keyword>
<dbReference type="GO" id="GO:0004527">
    <property type="term" value="F:exonuclease activity"/>
    <property type="evidence" value="ECO:0007669"/>
    <property type="project" value="UniProtKB-KW"/>
</dbReference>
<reference evidence="2 3" key="1">
    <citation type="submission" date="2014-03" db="EMBL/GenBank/DDBJ databases">
        <title>Sequencing and Comparison of Genomes and Transcriptome Profiles of Human Ehrlichiosis Agents.</title>
        <authorList>
            <person name="Lin M."/>
            <person name="Daugherty S.C."/>
            <person name="Nagaraj S."/>
            <person name="Cheng Z."/>
            <person name="Xiong Q."/>
            <person name="Lin F.-Y."/>
            <person name="Sengamalay N."/>
            <person name="Ott S."/>
            <person name="Godinez A."/>
            <person name="Tallon L.J."/>
            <person name="Sadzewicz L."/>
            <person name="Fraser C.M."/>
            <person name="Dunning Hotopp J.C."/>
            <person name="Rikihisa Y."/>
        </authorList>
    </citation>
    <scope>NUCLEOTIDE SEQUENCE [LARGE SCALE GENOMIC DNA]</scope>
    <source>
        <strain evidence="2 3">Oregon</strain>
    </source>
</reference>
<keyword evidence="2" id="KW-0378">Hydrolase</keyword>
<dbReference type="Pfam" id="PF10108">
    <property type="entry name" value="DNA_pol_B_exo2"/>
    <property type="match status" value="1"/>
</dbReference>
<evidence type="ECO:0000313" key="2">
    <source>
        <dbReference type="EMBL" id="AHX11630.1"/>
    </source>
</evidence>
<dbReference type="InterPro" id="IPR012337">
    <property type="entry name" value="RNaseH-like_sf"/>
</dbReference>
<evidence type="ECO:0000313" key="3">
    <source>
        <dbReference type="Proteomes" id="UP000023755"/>
    </source>
</evidence>
<organism evidence="2 3">
    <name type="scientific">Neorickettsia helminthoeca str. Oregon</name>
    <dbReference type="NCBI Taxonomy" id="1286528"/>
    <lineage>
        <taxon>Bacteria</taxon>
        <taxon>Pseudomonadati</taxon>
        <taxon>Pseudomonadota</taxon>
        <taxon>Alphaproteobacteria</taxon>
        <taxon>Rickettsiales</taxon>
        <taxon>Anaplasmataceae</taxon>
        <taxon>Neorickettsia</taxon>
    </lineage>
</organism>
<dbReference type="InterPro" id="IPR019288">
    <property type="entry name" value="3'-5'_exonuclease_PolB-like"/>
</dbReference>
<dbReference type="RefSeq" id="WP_038559895.1">
    <property type="nucleotide sequence ID" value="NZ_CP007481.1"/>
</dbReference>
<dbReference type="CDD" id="cd05782">
    <property type="entry name" value="DNA_polB_like1_exo"/>
    <property type="match status" value="1"/>
</dbReference>
<dbReference type="EMBL" id="CP007481">
    <property type="protein sequence ID" value="AHX11630.1"/>
    <property type="molecule type" value="Genomic_DNA"/>
</dbReference>
<keyword evidence="2" id="KW-0269">Exonuclease</keyword>
<dbReference type="GO" id="GO:0003676">
    <property type="term" value="F:nucleic acid binding"/>
    <property type="evidence" value="ECO:0007669"/>
    <property type="project" value="InterPro"/>
</dbReference>